<organism evidence="1 2">
    <name type="scientific">Hydrogenispora ethanolica</name>
    <dbReference type="NCBI Taxonomy" id="1082276"/>
    <lineage>
        <taxon>Bacteria</taxon>
        <taxon>Bacillati</taxon>
        <taxon>Bacillota</taxon>
        <taxon>Hydrogenispora</taxon>
    </lineage>
</organism>
<evidence type="ECO:0000313" key="1">
    <source>
        <dbReference type="EMBL" id="TCL69948.1"/>
    </source>
</evidence>
<name>A0A4R1RTS7_HYDET</name>
<comment type="caution">
    <text evidence="1">The sequence shown here is derived from an EMBL/GenBank/DDBJ whole genome shotgun (WGS) entry which is preliminary data.</text>
</comment>
<gene>
    <name evidence="1" type="ORF">EDC14_101170</name>
</gene>
<reference evidence="1 2" key="1">
    <citation type="submission" date="2019-03" db="EMBL/GenBank/DDBJ databases">
        <title>Genomic Encyclopedia of Type Strains, Phase IV (KMG-IV): sequencing the most valuable type-strain genomes for metagenomic binning, comparative biology and taxonomic classification.</title>
        <authorList>
            <person name="Goeker M."/>
        </authorList>
    </citation>
    <scope>NUCLEOTIDE SEQUENCE [LARGE SCALE GENOMIC DNA]</scope>
    <source>
        <strain evidence="1 2">LX-B</strain>
    </source>
</reference>
<proteinExistence type="predicted"/>
<dbReference type="EMBL" id="SLUN01000011">
    <property type="protein sequence ID" value="TCL69948.1"/>
    <property type="molecule type" value="Genomic_DNA"/>
</dbReference>
<dbReference type="AlphaFoldDB" id="A0A4R1RTS7"/>
<evidence type="ECO:0000313" key="2">
    <source>
        <dbReference type="Proteomes" id="UP000295008"/>
    </source>
</evidence>
<accession>A0A4R1RTS7</accession>
<sequence>MVLPLNFNFAFFAQLATAPTILQFLDSVIMPYGTADRQLYFRLTCSALTTVSFGFTRTEL</sequence>
<dbReference type="RefSeq" id="WP_132014271.1">
    <property type="nucleotide sequence ID" value="NZ_SLUN01000011.1"/>
</dbReference>
<keyword evidence="2" id="KW-1185">Reference proteome</keyword>
<protein>
    <submittedName>
        <fullName evidence="1">Uncharacterized protein</fullName>
    </submittedName>
</protein>
<dbReference type="Proteomes" id="UP000295008">
    <property type="component" value="Unassembled WGS sequence"/>
</dbReference>